<reference evidence="4" key="2">
    <citation type="submission" date="2019-09" db="UniProtKB">
        <authorList>
            <consortium name="WormBaseParasite"/>
        </authorList>
    </citation>
    <scope>IDENTIFICATION</scope>
</reference>
<evidence type="ECO:0000313" key="4">
    <source>
        <dbReference type="WBParaSite" id="HPBE_0002598301-mRNA-1"/>
    </source>
</evidence>
<keyword evidence="3" id="KW-1185">Reference proteome</keyword>
<dbReference type="GO" id="GO:0005886">
    <property type="term" value="C:plasma membrane"/>
    <property type="evidence" value="ECO:0007669"/>
    <property type="project" value="TreeGrafter"/>
</dbReference>
<evidence type="ECO:0000256" key="1">
    <source>
        <dbReference type="SAM" id="Phobius"/>
    </source>
</evidence>
<accession>A0A183GTG3</accession>
<dbReference type="GO" id="GO:0018996">
    <property type="term" value="P:molting cycle, collagen and cuticulin-based cuticle"/>
    <property type="evidence" value="ECO:0007669"/>
    <property type="project" value="TreeGrafter"/>
</dbReference>
<name>A0A183GTG3_HELPZ</name>
<accession>A0A3P8FBI3</accession>
<evidence type="ECO:0000313" key="2">
    <source>
        <dbReference type="EMBL" id="VDP55044.1"/>
    </source>
</evidence>
<evidence type="ECO:0000313" key="3">
    <source>
        <dbReference type="Proteomes" id="UP000050761"/>
    </source>
</evidence>
<gene>
    <name evidence="2" type="ORF">HPBE_LOCUS25982</name>
</gene>
<keyword evidence="1" id="KW-0812">Transmembrane</keyword>
<dbReference type="GO" id="GO:0030659">
    <property type="term" value="C:cytoplasmic vesicle membrane"/>
    <property type="evidence" value="ECO:0007669"/>
    <property type="project" value="TreeGrafter"/>
</dbReference>
<dbReference type="OrthoDB" id="6510177at2759"/>
<dbReference type="Gene3D" id="1.20.1640.10">
    <property type="entry name" value="Multidrug efflux transporter AcrB transmembrane domain"/>
    <property type="match status" value="1"/>
</dbReference>
<sequence>MDLNWAQCLAQTTGFGSWKNHREFRLCSGAFGCLVYLDIDRDPISMTTLLMAIGFSVDFVAHITFHYYKSDIPNKRERVRHALASVAWPISQSGTSTMISIIVLAAVHVYMVQVLVKVAVLIVFLGMCHGLIVLPVVFVALPFKEARVSKLTIM</sequence>
<reference evidence="2 3" key="1">
    <citation type="submission" date="2018-11" db="EMBL/GenBank/DDBJ databases">
        <authorList>
            <consortium name="Pathogen Informatics"/>
        </authorList>
    </citation>
    <scope>NUCLEOTIDE SEQUENCE [LARGE SCALE GENOMIC DNA]</scope>
</reference>
<keyword evidence="1" id="KW-1133">Transmembrane helix</keyword>
<dbReference type="Proteomes" id="UP000050761">
    <property type="component" value="Unassembled WGS sequence"/>
</dbReference>
<feature type="transmembrane region" description="Helical" evidence="1">
    <location>
        <begin position="118"/>
        <end position="141"/>
    </location>
</feature>
<dbReference type="GO" id="GO:0006897">
    <property type="term" value="P:endocytosis"/>
    <property type="evidence" value="ECO:0007669"/>
    <property type="project" value="TreeGrafter"/>
</dbReference>
<keyword evidence="1" id="KW-0472">Membrane</keyword>
<protein>
    <submittedName>
        <fullName evidence="4">SSD domain-containing protein</fullName>
    </submittedName>
</protein>
<dbReference type="InterPro" id="IPR051697">
    <property type="entry name" value="Patched_domain-protein"/>
</dbReference>
<dbReference type="AlphaFoldDB" id="A0A183GTG3"/>
<feature type="transmembrane region" description="Helical" evidence="1">
    <location>
        <begin position="44"/>
        <end position="65"/>
    </location>
</feature>
<organism evidence="3 4">
    <name type="scientific">Heligmosomoides polygyrus</name>
    <name type="common">Parasitic roundworm</name>
    <dbReference type="NCBI Taxonomy" id="6339"/>
    <lineage>
        <taxon>Eukaryota</taxon>
        <taxon>Metazoa</taxon>
        <taxon>Ecdysozoa</taxon>
        <taxon>Nematoda</taxon>
        <taxon>Chromadorea</taxon>
        <taxon>Rhabditida</taxon>
        <taxon>Rhabditina</taxon>
        <taxon>Rhabditomorpha</taxon>
        <taxon>Strongyloidea</taxon>
        <taxon>Heligmosomidae</taxon>
        <taxon>Heligmosomoides</taxon>
    </lineage>
</organism>
<dbReference type="PANTHER" id="PTHR10796:SF112">
    <property type="entry name" value="PATCHED-RELATED PROTEIN 18"/>
    <property type="match status" value="1"/>
</dbReference>
<dbReference type="PANTHER" id="PTHR10796">
    <property type="entry name" value="PATCHED-RELATED"/>
    <property type="match status" value="1"/>
</dbReference>
<feature type="transmembrane region" description="Helical" evidence="1">
    <location>
        <begin position="86"/>
        <end position="112"/>
    </location>
</feature>
<proteinExistence type="predicted"/>
<dbReference type="WBParaSite" id="HPBE_0002598301-mRNA-1">
    <property type="protein sequence ID" value="HPBE_0002598301-mRNA-1"/>
    <property type="gene ID" value="HPBE_0002598301"/>
</dbReference>
<dbReference type="SUPFAM" id="SSF82866">
    <property type="entry name" value="Multidrug efflux transporter AcrB transmembrane domain"/>
    <property type="match status" value="1"/>
</dbReference>
<dbReference type="EMBL" id="UZAH01038969">
    <property type="protein sequence ID" value="VDP55044.1"/>
    <property type="molecule type" value="Genomic_DNA"/>
</dbReference>